<reference evidence="1" key="1">
    <citation type="submission" date="2019-03" db="EMBL/GenBank/DDBJ databases">
        <title>Long read genome sequence of the mycoparasitic Pythium oligandrum ATCC 38472 isolated from sugarbeet rhizosphere.</title>
        <authorList>
            <person name="Gaulin E."/>
        </authorList>
    </citation>
    <scope>NUCLEOTIDE SEQUENCE</scope>
    <source>
        <strain evidence="1">ATCC 38472_TT</strain>
    </source>
</reference>
<dbReference type="Proteomes" id="UP000794436">
    <property type="component" value="Unassembled WGS sequence"/>
</dbReference>
<evidence type="ECO:0000313" key="2">
    <source>
        <dbReference type="Proteomes" id="UP000794436"/>
    </source>
</evidence>
<protein>
    <submittedName>
        <fullName evidence="1">Uncharacterized protein</fullName>
    </submittedName>
</protein>
<dbReference type="EMBL" id="SPLM01000072">
    <property type="protein sequence ID" value="TMW63220.1"/>
    <property type="molecule type" value="Genomic_DNA"/>
</dbReference>
<accession>A0A8K1CHA7</accession>
<evidence type="ECO:0000313" key="1">
    <source>
        <dbReference type="EMBL" id="TMW63220.1"/>
    </source>
</evidence>
<comment type="caution">
    <text evidence="1">The sequence shown here is derived from an EMBL/GenBank/DDBJ whole genome shotgun (WGS) entry which is preliminary data.</text>
</comment>
<dbReference type="AlphaFoldDB" id="A0A8K1CHA7"/>
<sequence length="344" mass="39342">MHVQDELTGIKTAMLEMEIQRLEEAFDRQEEDGGQALDAAVEENARWLLQTWQDDRKFLQSILPLVVFRMFDEATKTKEREEEEIPSDGPIGRVIQTAIMITESDGCKEFLVRHVAGEFRTIMLALSTDDRRKDDVVRLMSTFIHVIGDHPIVVEALDDAVIRRYSSRELKKSFITVVDESDILSEEQKALLFLKMCQTEQITAIRELAARQLVHRAIDLPSTKELIVQVNDKSLKIRRIISECLMRIGIERLQSEVGGDELARLIVKIGGIVSGNSQESLLREFIIDYYAQASDLDELCGLSMRMDDAGAFRQPILSRVFRSSIGRVVTPSYFSNDRCEWMQE</sequence>
<gene>
    <name evidence="1" type="ORF">Poli38472_002161</name>
</gene>
<organism evidence="1 2">
    <name type="scientific">Pythium oligandrum</name>
    <name type="common">Mycoparasitic fungus</name>
    <dbReference type="NCBI Taxonomy" id="41045"/>
    <lineage>
        <taxon>Eukaryota</taxon>
        <taxon>Sar</taxon>
        <taxon>Stramenopiles</taxon>
        <taxon>Oomycota</taxon>
        <taxon>Peronosporomycetes</taxon>
        <taxon>Pythiales</taxon>
        <taxon>Pythiaceae</taxon>
        <taxon>Pythium</taxon>
    </lineage>
</organism>
<name>A0A8K1CHA7_PYTOL</name>
<keyword evidence="2" id="KW-1185">Reference proteome</keyword>
<proteinExistence type="predicted"/>